<dbReference type="Gene3D" id="1.10.510.10">
    <property type="entry name" value="Transferase(Phosphotransferase) domain 1"/>
    <property type="match status" value="1"/>
</dbReference>
<feature type="non-terminal residue" evidence="2">
    <location>
        <position position="1"/>
    </location>
</feature>
<dbReference type="GO" id="GO:0005524">
    <property type="term" value="F:ATP binding"/>
    <property type="evidence" value="ECO:0007669"/>
    <property type="project" value="InterPro"/>
</dbReference>
<dbReference type="CDD" id="cd00180">
    <property type="entry name" value="PKc"/>
    <property type="match status" value="1"/>
</dbReference>
<sequence>TLVVHGRYSLVFCADREESQGSLTKVALKVFWPWAPENECVDKTLKRLKREVRVWMSLKHPNIVPLLGLFSGELGRDIGLVSGKSGPGFVSPWYSQGNVLQYIRRVPNAPREPLCEDVARGLRYLHEQDPPITHGDLKGANVVVASDGRAALCDFGLSMIRDMTGFTTSSICGTLPFMAPRTVQR</sequence>
<dbReference type="OrthoDB" id="1924919at2759"/>
<dbReference type="PROSITE" id="PS50011">
    <property type="entry name" value="PROTEIN_KINASE_DOM"/>
    <property type="match status" value="1"/>
</dbReference>
<dbReference type="GO" id="GO:0004674">
    <property type="term" value="F:protein serine/threonine kinase activity"/>
    <property type="evidence" value="ECO:0007669"/>
    <property type="project" value="TreeGrafter"/>
</dbReference>
<dbReference type="AlphaFoldDB" id="A0A9P6DG34"/>
<keyword evidence="3" id="KW-1185">Reference proteome</keyword>
<gene>
    <name evidence="2" type="ORF">BS47DRAFT_735173</name>
</gene>
<dbReference type="Pfam" id="PF00069">
    <property type="entry name" value="Pkinase"/>
    <property type="match status" value="1"/>
</dbReference>
<dbReference type="PROSITE" id="PS00108">
    <property type="entry name" value="PROTEIN_KINASE_ST"/>
    <property type="match status" value="1"/>
</dbReference>
<evidence type="ECO:0000313" key="2">
    <source>
        <dbReference type="EMBL" id="KAF9503931.1"/>
    </source>
</evidence>
<dbReference type="SMART" id="SM00220">
    <property type="entry name" value="S_TKc"/>
    <property type="match status" value="1"/>
</dbReference>
<dbReference type="InterPro" id="IPR051681">
    <property type="entry name" value="Ser/Thr_Kinases-Pseudokinases"/>
</dbReference>
<dbReference type="InterPro" id="IPR000719">
    <property type="entry name" value="Prot_kinase_dom"/>
</dbReference>
<dbReference type="EMBL" id="MU129285">
    <property type="protein sequence ID" value="KAF9503931.1"/>
    <property type="molecule type" value="Genomic_DNA"/>
</dbReference>
<evidence type="ECO:0000259" key="1">
    <source>
        <dbReference type="PROSITE" id="PS50011"/>
    </source>
</evidence>
<dbReference type="PANTHER" id="PTHR44329">
    <property type="entry name" value="SERINE/THREONINE-PROTEIN KINASE TNNI3K-RELATED"/>
    <property type="match status" value="1"/>
</dbReference>
<dbReference type="InterPro" id="IPR008271">
    <property type="entry name" value="Ser/Thr_kinase_AS"/>
</dbReference>
<organism evidence="2 3">
    <name type="scientific">Hydnum rufescens UP504</name>
    <dbReference type="NCBI Taxonomy" id="1448309"/>
    <lineage>
        <taxon>Eukaryota</taxon>
        <taxon>Fungi</taxon>
        <taxon>Dikarya</taxon>
        <taxon>Basidiomycota</taxon>
        <taxon>Agaricomycotina</taxon>
        <taxon>Agaricomycetes</taxon>
        <taxon>Cantharellales</taxon>
        <taxon>Hydnaceae</taxon>
        <taxon>Hydnum</taxon>
    </lineage>
</organism>
<feature type="domain" description="Protein kinase" evidence="1">
    <location>
        <begin position="1"/>
        <end position="185"/>
    </location>
</feature>
<protein>
    <recommendedName>
        <fullName evidence="1">Protein kinase domain-containing protein</fullName>
    </recommendedName>
</protein>
<reference evidence="2" key="1">
    <citation type="journal article" date="2020" name="Nat. Commun.">
        <title>Large-scale genome sequencing of mycorrhizal fungi provides insights into the early evolution of symbiotic traits.</title>
        <authorList>
            <person name="Miyauchi S."/>
            <person name="Kiss E."/>
            <person name="Kuo A."/>
            <person name="Drula E."/>
            <person name="Kohler A."/>
            <person name="Sanchez-Garcia M."/>
            <person name="Morin E."/>
            <person name="Andreopoulos B."/>
            <person name="Barry K.W."/>
            <person name="Bonito G."/>
            <person name="Buee M."/>
            <person name="Carver A."/>
            <person name="Chen C."/>
            <person name="Cichocki N."/>
            <person name="Clum A."/>
            <person name="Culley D."/>
            <person name="Crous P.W."/>
            <person name="Fauchery L."/>
            <person name="Girlanda M."/>
            <person name="Hayes R.D."/>
            <person name="Keri Z."/>
            <person name="LaButti K."/>
            <person name="Lipzen A."/>
            <person name="Lombard V."/>
            <person name="Magnuson J."/>
            <person name="Maillard F."/>
            <person name="Murat C."/>
            <person name="Nolan M."/>
            <person name="Ohm R.A."/>
            <person name="Pangilinan J."/>
            <person name="Pereira M.F."/>
            <person name="Perotto S."/>
            <person name="Peter M."/>
            <person name="Pfister S."/>
            <person name="Riley R."/>
            <person name="Sitrit Y."/>
            <person name="Stielow J.B."/>
            <person name="Szollosi G."/>
            <person name="Zifcakova L."/>
            <person name="Stursova M."/>
            <person name="Spatafora J.W."/>
            <person name="Tedersoo L."/>
            <person name="Vaario L.M."/>
            <person name="Yamada A."/>
            <person name="Yan M."/>
            <person name="Wang P."/>
            <person name="Xu J."/>
            <person name="Bruns T."/>
            <person name="Baldrian P."/>
            <person name="Vilgalys R."/>
            <person name="Dunand C."/>
            <person name="Henrissat B."/>
            <person name="Grigoriev I.V."/>
            <person name="Hibbett D."/>
            <person name="Nagy L.G."/>
            <person name="Martin F.M."/>
        </authorList>
    </citation>
    <scope>NUCLEOTIDE SEQUENCE</scope>
    <source>
        <strain evidence="2">UP504</strain>
    </source>
</reference>
<dbReference type="InterPro" id="IPR011009">
    <property type="entry name" value="Kinase-like_dom_sf"/>
</dbReference>
<proteinExistence type="predicted"/>
<name>A0A9P6DG34_9AGAM</name>
<dbReference type="Proteomes" id="UP000886523">
    <property type="component" value="Unassembled WGS sequence"/>
</dbReference>
<accession>A0A9P6DG34</accession>
<dbReference type="PANTHER" id="PTHR44329:SF214">
    <property type="entry name" value="PROTEIN KINASE DOMAIN-CONTAINING PROTEIN"/>
    <property type="match status" value="1"/>
</dbReference>
<comment type="caution">
    <text evidence="2">The sequence shown here is derived from an EMBL/GenBank/DDBJ whole genome shotgun (WGS) entry which is preliminary data.</text>
</comment>
<dbReference type="SUPFAM" id="SSF56112">
    <property type="entry name" value="Protein kinase-like (PK-like)"/>
    <property type="match status" value="1"/>
</dbReference>
<evidence type="ECO:0000313" key="3">
    <source>
        <dbReference type="Proteomes" id="UP000886523"/>
    </source>
</evidence>